<sequence length="124" mass="13685">MSPIDGAEAILKADLCKSGLHLSTWMQVDSAVDASSMLSLPYQALLIELFYMVSDLANIAMRKLQSLPCNVLRGIWKLCQPHGVAVLVKVPYKLQLLLQLLLSDITNSKTLTTWGLAQSKKETQ</sequence>
<evidence type="ECO:0000313" key="2">
    <source>
        <dbReference type="Proteomes" id="UP000499080"/>
    </source>
</evidence>
<dbReference type="EMBL" id="BGPR01000022">
    <property type="protein sequence ID" value="GBL80605.1"/>
    <property type="molecule type" value="Genomic_DNA"/>
</dbReference>
<comment type="caution">
    <text evidence="1">The sequence shown here is derived from an EMBL/GenBank/DDBJ whole genome shotgun (WGS) entry which is preliminary data.</text>
</comment>
<proteinExistence type="predicted"/>
<dbReference type="Proteomes" id="UP000499080">
    <property type="component" value="Unassembled WGS sequence"/>
</dbReference>
<accession>A0A4Y2AN02</accession>
<organism evidence="1 2">
    <name type="scientific">Araneus ventricosus</name>
    <name type="common">Orbweaver spider</name>
    <name type="synonym">Epeira ventricosa</name>
    <dbReference type="NCBI Taxonomy" id="182803"/>
    <lineage>
        <taxon>Eukaryota</taxon>
        <taxon>Metazoa</taxon>
        <taxon>Ecdysozoa</taxon>
        <taxon>Arthropoda</taxon>
        <taxon>Chelicerata</taxon>
        <taxon>Arachnida</taxon>
        <taxon>Araneae</taxon>
        <taxon>Araneomorphae</taxon>
        <taxon>Entelegynae</taxon>
        <taxon>Araneoidea</taxon>
        <taxon>Araneidae</taxon>
        <taxon>Araneus</taxon>
    </lineage>
</organism>
<gene>
    <name evidence="1" type="ORF">AVEN_225285_1</name>
</gene>
<name>A0A4Y2AN02_ARAVE</name>
<keyword evidence="2" id="KW-1185">Reference proteome</keyword>
<evidence type="ECO:0000313" key="1">
    <source>
        <dbReference type="EMBL" id="GBL80605.1"/>
    </source>
</evidence>
<protein>
    <submittedName>
        <fullName evidence="1">Uncharacterized protein</fullName>
    </submittedName>
</protein>
<dbReference type="AlphaFoldDB" id="A0A4Y2AN02"/>
<reference evidence="1 2" key="1">
    <citation type="journal article" date="2019" name="Sci. Rep.">
        <title>Orb-weaving spider Araneus ventricosus genome elucidates the spidroin gene catalogue.</title>
        <authorList>
            <person name="Kono N."/>
            <person name="Nakamura H."/>
            <person name="Ohtoshi R."/>
            <person name="Moran D.A.P."/>
            <person name="Shinohara A."/>
            <person name="Yoshida Y."/>
            <person name="Fujiwara M."/>
            <person name="Mori M."/>
            <person name="Tomita M."/>
            <person name="Arakawa K."/>
        </authorList>
    </citation>
    <scope>NUCLEOTIDE SEQUENCE [LARGE SCALE GENOMIC DNA]</scope>
</reference>